<reference evidence="3 4" key="1">
    <citation type="submission" date="2008-06" db="EMBL/GenBank/DDBJ databases">
        <title>Complete sequence of Chloroherpeton thalassium ATCC 35110.</title>
        <authorList>
            <consortium name="US DOE Joint Genome Institute"/>
            <person name="Lucas S."/>
            <person name="Copeland A."/>
            <person name="Lapidus A."/>
            <person name="Glavina del Rio T."/>
            <person name="Dalin E."/>
            <person name="Tice H."/>
            <person name="Bruce D."/>
            <person name="Goodwin L."/>
            <person name="Pitluck S."/>
            <person name="Schmutz J."/>
            <person name="Larimer F."/>
            <person name="Land M."/>
            <person name="Hauser L."/>
            <person name="Kyrpides N."/>
            <person name="Mikhailova N."/>
            <person name="Liu Z."/>
            <person name="Li T."/>
            <person name="Zhao F."/>
            <person name="Overmann J."/>
            <person name="Bryant D.A."/>
            <person name="Richardson P."/>
        </authorList>
    </citation>
    <scope>NUCLEOTIDE SEQUENCE [LARGE SCALE GENOMIC DNA]</scope>
    <source>
        <strain evidence="4">ATCC 35110 / GB-78</strain>
    </source>
</reference>
<dbReference type="OrthoDB" id="1524837at2"/>
<dbReference type="STRING" id="517418.Ctha_0637"/>
<dbReference type="SUPFAM" id="SSF143120">
    <property type="entry name" value="YefM-like"/>
    <property type="match status" value="1"/>
</dbReference>
<name>B3QVQ0_CHLT3</name>
<evidence type="ECO:0000256" key="2">
    <source>
        <dbReference type="RuleBase" id="RU362080"/>
    </source>
</evidence>
<dbReference type="AlphaFoldDB" id="B3QVQ0"/>
<evidence type="ECO:0000313" key="4">
    <source>
        <dbReference type="Proteomes" id="UP000001208"/>
    </source>
</evidence>
<dbReference type="Pfam" id="PF02604">
    <property type="entry name" value="PhdYeFM_antitox"/>
    <property type="match status" value="1"/>
</dbReference>
<dbReference type="KEGG" id="cts:Ctha_0637"/>
<gene>
    <name evidence="3" type="ordered locus">Ctha_0637</name>
</gene>
<dbReference type="HOGENOM" id="CLU_155837_2_0_10"/>
<organism evidence="3 4">
    <name type="scientific">Chloroherpeton thalassium (strain ATCC 35110 / GB-78)</name>
    <dbReference type="NCBI Taxonomy" id="517418"/>
    <lineage>
        <taxon>Bacteria</taxon>
        <taxon>Pseudomonadati</taxon>
        <taxon>Chlorobiota</taxon>
        <taxon>Chlorobiia</taxon>
        <taxon>Chlorobiales</taxon>
        <taxon>Chloroherpetonaceae</taxon>
        <taxon>Chloroherpeton</taxon>
    </lineage>
</organism>
<dbReference type="InterPro" id="IPR006442">
    <property type="entry name" value="Antitoxin_Phd/YefM"/>
</dbReference>
<dbReference type="InterPro" id="IPR036165">
    <property type="entry name" value="YefM-like_sf"/>
</dbReference>
<sequence>MTTLTVSEARAKLYKLLDEVSESHTPAVITGKRSTGVLISEEDWNEIQEKLFLLSIPDMRESIKEGLDTSIENCSEKLDW</sequence>
<evidence type="ECO:0000256" key="1">
    <source>
        <dbReference type="ARBA" id="ARBA00009981"/>
    </source>
</evidence>
<proteinExistence type="inferred from homology"/>
<keyword evidence="4" id="KW-1185">Reference proteome</keyword>
<dbReference type="RefSeq" id="WP_012499191.1">
    <property type="nucleotide sequence ID" value="NC_011026.1"/>
</dbReference>
<accession>B3QVQ0</accession>
<comment type="similarity">
    <text evidence="1 2">Belongs to the phD/YefM antitoxin family.</text>
</comment>
<dbReference type="Proteomes" id="UP000001208">
    <property type="component" value="Chromosome"/>
</dbReference>
<comment type="function">
    <text evidence="2">Antitoxin component of a type II toxin-antitoxin (TA) system.</text>
</comment>
<dbReference type="EMBL" id="CP001100">
    <property type="protein sequence ID" value="ACF13107.1"/>
    <property type="molecule type" value="Genomic_DNA"/>
</dbReference>
<dbReference type="NCBIfam" id="TIGR01552">
    <property type="entry name" value="phd_fam"/>
    <property type="match status" value="1"/>
</dbReference>
<dbReference type="eggNOG" id="COG2161">
    <property type="taxonomic scope" value="Bacteria"/>
</dbReference>
<evidence type="ECO:0000313" key="3">
    <source>
        <dbReference type="EMBL" id="ACF13107.1"/>
    </source>
</evidence>
<protein>
    <recommendedName>
        <fullName evidence="2">Antitoxin</fullName>
    </recommendedName>
</protein>
<dbReference type="Gene3D" id="3.40.1620.10">
    <property type="entry name" value="YefM-like domain"/>
    <property type="match status" value="1"/>
</dbReference>